<organism evidence="1 2">
    <name type="scientific">Selenomonas ruminantium subsp. lactilytica (strain NBRC 103574 / TAM6421)</name>
    <dbReference type="NCBI Taxonomy" id="927704"/>
    <lineage>
        <taxon>Bacteria</taxon>
        <taxon>Bacillati</taxon>
        <taxon>Bacillota</taxon>
        <taxon>Negativicutes</taxon>
        <taxon>Selenomonadales</taxon>
        <taxon>Selenomonadaceae</taxon>
        <taxon>Selenomonas</taxon>
    </lineage>
</organism>
<keyword evidence="1" id="KW-0614">Plasmid</keyword>
<gene>
    <name evidence="1" type="ordered locus">SELR_pSRC300470</name>
</gene>
<dbReference type="KEGG" id="sri:SELR_pSRC300470"/>
<accession>I0GWI3</accession>
<evidence type="ECO:0000313" key="1">
    <source>
        <dbReference type="EMBL" id="BAL85120.1"/>
    </source>
</evidence>
<protein>
    <submittedName>
        <fullName evidence="1">Uncharacterized protein</fullName>
    </submittedName>
</protein>
<sequence>MGYTVKNLPLYRGIKGIRFISHGMWSDAELVYKGYVFNYNDIEGALWENFLEDQNEVEAHYLDRTGADEQEKRFNQWLENGRPAQNYLDDCIFGKCYTGYFYR</sequence>
<dbReference type="AlphaFoldDB" id="I0GWI3"/>
<name>I0GWI3_SELRL</name>
<geneLocation type="plasmid" evidence="1 2">
    <name>pSRC3</name>
</geneLocation>
<proteinExistence type="predicted"/>
<dbReference type="RefSeq" id="WP_014426138.1">
    <property type="nucleotide sequence ID" value="NC_017073.1"/>
</dbReference>
<dbReference type="HOGENOM" id="CLU_2261883_0_0_9"/>
<dbReference type="PATRIC" id="fig|927704.6.peg.3361"/>
<evidence type="ECO:0000313" key="2">
    <source>
        <dbReference type="Proteomes" id="UP000007887"/>
    </source>
</evidence>
<reference evidence="1 2" key="1">
    <citation type="submission" date="2011-10" db="EMBL/GenBank/DDBJ databases">
        <title>Whole genome sequence of Selenomonas ruminantium subsp. lactilytica TAM6421.</title>
        <authorList>
            <person name="Oguchi A."/>
            <person name="Ankai A."/>
            <person name="Kaneko J."/>
            <person name="Yamada-Narita S."/>
            <person name="Fukui S."/>
            <person name="Takahashi M."/>
            <person name="Onodera T."/>
            <person name="Kojima S."/>
            <person name="Fushimi T."/>
            <person name="Abe N."/>
            <person name="Kamio Y."/>
            <person name="Yamazaki S."/>
            <person name="Fujita N."/>
        </authorList>
    </citation>
    <scope>NUCLEOTIDE SEQUENCE [LARGE SCALE GENOMIC DNA]</scope>
    <source>
        <strain evidence="2">NBRC 103574 / TAM6421</strain>
        <plasmid evidence="1 2">pSRC3</plasmid>
    </source>
</reference>
<dbReference type="Proteomes" id="UP000007887">
    <property type="component" value="Plasmid pSRC3"/>
</dbReference>
<dbReference type="EMBL" id="AP012300">
    <property type="protein sequence ID" value="BAL85120.1"/>
    <property type="molecule type" value="Genomic_DNA"/>
</dbReference>